<name>A0A0C2ZUS1_9AGAM</name>
<dbReference type="STRING" id="1036808.A0A0C2ZUS1"/>
<dbReference type="EMBL" id="KN822119">
    <property type="protein sequence ID" value="KIM56267.1"/>
    <property type="molecule type" value="Genomic_DNA"/>
</dbReference>
<sequence length="428" mass="47963">MLKHAGCGHNPSSIVSTREGQCALLCPACPQPGKNLPTDWHCAAPEKRWLYAKFVALDANFHLHCKNVSSDQVDPGLSKGWSYFVEETSYEVFIEEHKYDTQERSTCSGHNAVNMADSKKSHGLATTGVGAVGCARHNLKLPCGTGDLQKGRLTLRKLIEAMKASMEHDTKLRELKACIEMPMITKWECDNSKCNPYEIRVATITQASVQLELARAEASELQARNDVSPHPEVSASTLISSGLELEEQQRLLKTDISSLGSHPTDNQLAKLQERTNALKRCIDNWQSIQLLFMPSVARLRDKDVQPGEPAKVEEMKLFLPSEFCDQASCPNKLCEHEWKLREAQAHEALRDLRHFLCLHTHLYKFKDTNVCGQVANTHARTTISQTDRKVSTATEKYRVTRAALFSLSPLLGKEGWEDTLQLLKTEDI</sequence>
<keyword evidence="2" id="KW-1185">Reference proteome</keyword>
<dbReference type="AlphaFoldDB" id="A0A0C2ZUS1"/>
<protein>
    <recommendedName>
        <fullName evidence="3">CxC2-like cysteine cluster KDZ transposase-associated domain-containing protein</fullName>
    </recommendedName>
</protein>
<dbReference type="Proteomes" id="UP000053989">
    <property type="component" value="Unassembled WGS sequence"/>
</dbReference>
<evidence type="ECO:0000313" key="1">
    <source>
        <dbReference type="EMBL" id="KIM56267.1"/>
    </source>
</evidence>
<evidence type="ECO:0000313" key="2">
    <source>
        <dbReference type="Proteomes" id="UP000053989"/>
    </source>
</evidence>
<reference evidence="2" key="2">
    <citation type="submission" date="2015-01" db="EMBL/GenBank/DDBJ databases">
        <title>Evolutionary Origins and Diversification of the Mycorrhizal Mutualists.</title>
        <authorList>
            <consortium name="DOE Joint Genome Institute"/>
            <consortium name="Mycorrhizal Genomics Consortium"/>
            <person name="Kohler A."/>
            <person name="Kuo A."/>
            <person name="Nagy L.G."/>
            <person name="Floudas D."/>
            <person name="Copeland A."/>
            <person name="Barry K.W."/>
            <person name="Cichocki N."/>
            <person name="Veneault-Fourrey C."/>
            <person name="LaButti K."/>
            <person name="Lindquist E.A."/>
            <person name="Lipzen A."/>
            <person name="Lundell T."/>
            <person name="Morin E."/>
            <person name="Murat C."/>
            <person name="Riley R."/>
            <person name="Ohm R."/>
            <person name="Sun H."/>
            <person name="Tunlid A."/>
            <person name="Henrissat B."/>
            <person name="Grigoriev I.V."/>
            <person name="Hibbett D.S."/>
            <person name="Martin F."/>
        </authorList>
    </citation>
    <scope>NUCLEOTIDE SEQUENCE [LARGE SCALE GENOMIC DNA]</scope>
    <source>
        <strain evidence="2">Foug A</strain>
    </source>
</reference>
<accession>A0A0C2ZUS1</accession>
<reference evidence="1 2" key="1">
    <citation type="submission" date="2014-04" db="EMBL/GenBank/DDBJ databases">
        <authorList>
            <consortium name="DOE Joint Genome Institute"/>
            <person name="Kuo A."/>
            <person name="Kohler A."/>
            <person name="Nagy L.G."/>
            <person name="Floudas D."/>
            <person name="Copeland A."/>
            <person name="Barry K.W."/>
            <person name="Cichocki N."/>
            <person name="Veneault-Fourrey C."/>
            <person name="LaButti K."/>
            <person name="Lindquist E.A."/>
            <person name="Lipzen A."/>
            <person name="Lundell T."/>
            <person name="Morin E."/>
            <person name="Murat C."/>
            <person name="Sun H."/>
            <person name="Tunlid A."/>
            <person name="Henrissat B."/>
            <person name="Grigoriev I.V."/>
            <person name="Hibbett D.S."/>
            <person name="Martin F."/>
            <person name="Nordberg H.P."/>
            <person name="Cantor M.N."/>
            <person name="Hua S.X."/>
        </authorList>
    </citation>
    <scope>NUCLEOTIDE SEQUENCE [LARGE SCALE GENOMIC DNA]</scope>
    <source>
        <strain evidence="1 2">Foug A</strain>
    </source>
</reference>
<dbReference type="InterPro" id="IPR040521">
    <property type="entry name" value="KDZ"/>
</dbReference>
<dbReference type="Pfam" id="PF18758">
    <property type="entry name" value="KDZ"/>
    <property type="match status" value="1"/>
</dbReference>
<dbReference type="InParanoid" id="A0A0C2ZUS1"/>
<proteinExistence type="predicted"/>
<organism evidence="1 2">
    <name type="scientific">Scleroderma citrinum Foug A</name>
    <dbReference type="NCBI Taxonomy" id="1036808"/>
    <lineage>
        <taxon>Eukaryota</taxon>
        <taxon>Fungi</taxon>
        <taxon>Dikarya</taxon>
        <taxon>Basidiomycota</taxon>
        <taxon>Agaricomycotina</taxon>
        <taxon>Agaricomycetes</taxon>
        <taxon>Agaricomycetidae</taxon>
        <taxon>Boletales</taxon>
        <taxon>Sclerodermatineae</taxon>
        <taxon>Sclerodermataceae</taxon>
        <taxon>Scleroderma</taxon>
    </lineage>
</organism>
<gene>
    <name evidence="1" type="ORF">SCLCIDRAFT_29707</name>
</gene>
<dbReference type="HOGENOM" id="CLU_003703_13_4_1"/>
<evidence type="ECO:0008006" key="3">
    <source>
        <dbReference type="Google" id="ProtNLM"/>
    </source>
</evidence>
<dbReference type="OrthoDB" id="3235114at2759"/>